<sequence length="447" mass="47670">MSMTMIQQVHRHRYRSLLAVTAALTACGIGTGSQTLLVTAVVPLLFVLQDALATKPSLTNQLSVERKLSPKAPLPGQPVSVTLTIMNTGDSTIPDLRVADGVPTELGTIGGDPRASAILRAGQKLTVNYSVNTNRGTYEFDPVQVRARNRSGTIMIESKIAPSGQSSLESRVSVDDIPLSNQTMNITGPVTTETGGSGIEFYATREYQTGDPIGRINWNQYAKTGQLSTIEYHEQRAVRIAIIIDSRVSAHVSSQPSLPTGATLCAYAATLSVSVLLDEGHTLTIVALGTPDPVRSDPPPAHASTDEETAFGAHAAMICNAAATGSDEMMTNTDTDTDTSAVAGDGGIVDQHRLLSRLDSNEQVLFCTPALDDAAVSIAQSIRADGHELTVLSPQISNSDIGGRIAHLNRTNRLFRIRRLGGTIVDWKRNETLPIALSRALRDINSQ</sequence>
<dbReference type="Pfam" id="PF01882">
    <property type="entry name" value="DUF58"/>
    <property type="match status" value="1"/>
</dbReference>
<dbReference type="HOGENOM" id="CLU_026973_1_0_2"/>
<evidence type="ECO:0000313" key="3">
    <source>
        <dbReference type="Proteomes" id="UP000007954"/>
    </source>
</evidence>
<dbReference type="Proteomes" id="UP000007954">
    <property type="component" value="Chromosome"/>
</dbReference>
<accession>G0LIU4</accession>
<dbReference type="InterPro" id="IPR013783">
    <property type="entry name" value="Ig-like_fold"/>
</dbReference>
<dbReference type="GeneID" id="12447211"/>
<organism evidence="2 3">
    <name type="scientific">Haloquadratum walsbyi (strain DSM 16854 / JCM 12705 / C23)</name>
    <dbReference type="NCBI Taxonomy" id="768065"/>
    <lineage>
        <taxon>Archaea</taxon>
        <taxon>Methanobacteriati</taxon>
        <taxon>Methanobacteriota</taxon>
        <taxon>Stenosarchaea group</taxon>
        <taxon>Halobacteria</taxon>
        <taxon>Halobacteriales</taxon>
        <taxon>Haloferacaceae</taxon>
        <taxon>Haloquadratum</taxon>
    </lineage>
</organism>
<proteinExistence type="predicted"/>
<dbReference type="EMBL" id="FR746099">
    <property type="protein sequence ID" value="CCC40346.1"/>
    <property type="molecule type" value="Genomic_DNA"/>
</dbReference>
<dbReference type="Gene3D" id="2.60.40.10">
    <property type="entry name" value="Immunoglobulins"/>
    <property type="match status" value="1"/>
</dbReference>
<protein>
    <submittedName>
        <fullName evidence="2">DUF11/DUF58 family protein</fullName>
    </submittedName>
</protein>
<evidence type="ECO:0000313" key="2">
    <source>
        <dbReference type="EMBL" id="CCC40346.1"/>
    </source>
</evidence>
<name>G0LIU4_HALWC</name>
<dbReference type="PANTHER" id="PTHR33608:SF6">
    <property type="entry name" value="BLL2464 PROTEIN"/>
    <property type="match status" value="1"/>
</dbReference>
<dbReference type="AlphaFoldDB" id="G0LIU4"/>
<dbReference type="KEGG" id="hwc:Hqrw_2500"/>
<dbReference type="PANTHER" id="PTHR33608">
    <property type="entry name" value="BLL2464 PROTEIN"/>
    <property type="match status" value="1"/>
</dbReference>
<evidence type="ECO:0000259" key="1">
    <source>
        <dbReference type="Pfam" id="PF01882"/>
    </source>
</evidence>
<feature type="domain" description="DUF58" evidence="1">
    <location>
        <begin position="204"/>
        <end position="275"/>
    </location>
</feature>
<gene>
    <name evidence="2" type="ordered locus">Hqrw_2500</name>
</gene>
<dbReference type="InterPro" id="IPR002881">
    <property type="entry name" value="DUF58"/>
</dbReference>
<reference evidence="2 3" key="1">
    <citation type="journal article" date="2011" name="PLoS ONE">
        <title>Haloquadratum walsbyi: limited diversity in a global pond.</title>
        <authorList>
            <person name="Dyall-Smith M."/>
            <person name="Pfeiffer F."/>
            <person name="Klee K."/>
            <person name="Palm P."/>
            <person name="Gross K."/>
            <person name="Schuster S.C."/>
            <person name="Rampp M."/>
            <person name="Oesterhelt D."/>
        </authorList>
    </citation>
    <scope>NUCLEOTIDE SEQUENCE [LARGE SCALE GENOMIC DNA]</scope>
    <source>
        <strain evidence="3">DSM 16854 / JCM 12705 / C23</strain>
    </source>
</reference>
<dbReference type="RefSeq" id="WP_014555989.1">
    <property type="nucleotide sequence ID" value="NC_017459.1"/>
</dbReference>